<dbReference type="SMART" id="SM00308">
    <property type="entry name" value="LH2"/>
    <property type="match status" value="1"/>
</dbReference>
<feature type="domain" description="PLAT" evidence="7">
    <location>
        <begin position="53"/>
        <end position="172"/>
    </location>
</feature>
<comment type="caution">
    <text evidence="6">Lacks conserved residue(s) required for the propagation of feature annotation.</text>
</comment>
<dbReference type="InterPro" id="IPR036392">
    <property type="entry name" value="PLAT/LH2_dom_sf"/>
</dbReference>
<evidence type="ECO:0000256" key="2">
    <source>
        <dbReference type="ARBA" id="ARBA00022516"/>
    </source>
</evidence>
<evidence type="ECO:0000259" key="7">
    <source>
        <dbReference type="PROSITE" id="PS50095"/>
    </source>
</evidence>
<dbReference type="Gene3D" id="2.60.60.20">
    <property type="entry name" value="PLAT/LH2 domain"/>
    <property type="match status" value="1"/>
</dbReference>
<accession>A0ABD3GA17</accession>
<dbReference type="AlphaFoldDB" id="A0ABD3GA17"/>
<evidence type="ECO:0000256" key="4">
    <source>
        <dbReference type="ARBA" id="ARBA00022832"/>
    </source>
</evidence>
<keyword evidence="9" id="KW-1185">Reference proteome</keyword>
<keyword evidence="3" id="KW-0925">Oxylipin biosynthesis</keyword>
<evidence type="ECO:0000256" key="6">
    <source>
        <dbReference type="PROSITE-ProRule" id="PRU00152"/>
    </source>
</evidence>
<dbReference type="SUPFAM" id="SSF49723">
    <property type="entry name" value="Lipase/lipooxygenase domain (PLAT/LH2 domain)"/>
    <property type="match status" value="1"/>
</dbReference>
<evidence type="ECO:0000256" key="5">
    <source>
        <dbReference type="ARBA" id="ARBA00023160"/>
    </source>
</evidence>
<proteinExistence type="inferred from homology"/>
<dbReference type="GO" id="GO:0006633">
    <property type="term" value="P:fatty acid biosynthetic process"/>
    <property type="evidence" value="ECO:0007669"/>
    <property type="project" value="UniProtKB-KW"/>
</dbReference>
<dbReference type="GO" id="GO:0031408">
    <property type="term" value="P:oxylipin biosynthetic process"/>
    <property type="evidence" value="ECO:0007669"/>
    <property type="project" value="UniProtKB-KW"/>
</dbReference>
<dbReference type="InterPro" id="IPR001246">
    <property type="entry name" value="LipOase_plant"/>
</dbReference>
<name>A0ABD3GA17_9MARC</name>
<evidence type="ECO:0000256" key="3">
    <source>
        <dbReference type="ARBA" id="ARBA00022767"/>
    </source>
</evidence>
<evidence type="ECO:0000313" key="8">
    <source>
        <dbReference type="EMBL" id="KAL3676007.1"/>
    </source>
</evidence>
<dbReference type="Pfam" id="PF01477">
    <property type="entry name" value="PLAT"/>
    <property type="match status" value="1"/>
</dbReference>
<dbReference type="Proteomes" id="UP001633002">
    <property type="component" value="Unassembled WGS sequence"/>
</dbReference>
<keyword evidence="5" id="KW-0275">Fatty acid biosynthesis</keyword>
<keyword evidence="2" id="KW-0444">Lipid biosynthesis</keyword>
<comment type="caution">
    <text evidence="8">The sequence shown here is derived from an EMBL/GenBank/DDBJ whole genome shotgun (WGS) entry which is preliminary data.</text>
</comment>
<reference evidence="8 9" key="1">
    <citation type="submission" date="2024-09" db="EMBL/GenBank/DDBJ databases">
        <title>Chromosome-scale assembly of Riccia sorocarpa.</title>
        <authorList>
            <person name="Paukszto L."/>
        </authorList>
    </citation>
    <scope>NUCLEOTIDE SEQUENCE [LARGE SCALE GENOMIC DNA]</scope>
    <source>
        <strain evidence="8">LP-2024</strain>
        <tissue evidence="8">Aerial parts of the thallus</tissue>
    </source>
</reference>
<dbReference type="InterPro" id="IPR000907">
    <property type="entry name" value="LipOase"/>
</dbReference>
<dbReference type="InterPro" id="IPR001024">
    <property type="entry name" value="PLAT/LH2_dom"/>
</dbReference>
<evidence type="ECO:0000256" key="1">
    <source>
        <dbReference type="ARBA" id="ARBA00009419"/>
    </source>
</evidence>
<sequence length="216" mass="23749">MGRQEASFLVERTVDAVKLEASAGSVVLVKKYTLDLQDSAANLLDTTLDFLGNKVEFQLVSGDLDPGTKNVKLSQKAKINNWATQGDAGNSVLGAEDFVFNIGFKLPDDFGEPGAILVRNNHKAQFFLESITLEYSAADGAVGSKGTNRIEFPCYSWIYNTSYYTKDRVFFSNKVYLPDATPPGLKALREQDLETGRRKSLVDPSTELTMEEGALM</sequence>
<organism evidence="8 9">
    <name type="scientific">Riccia sorocarpa</name>
    <dbReference type="NCBI Taxonomy" id="122646"/>
    <lineage>
        <taxon>Eukaryota</taxon>
        <taxon>Viridiplantae</taxon>
        <taxon>Streptophyta</taxon>
        <taxon>Embryophyta</taxon>
        <taxon>Marchantiophyta</taxon>
        <taxon>Marchantiopsida</taxon>
        <taxon>Marchantiidae</taxon>
        <taxon>Marchantiales</taxon>
        <taxon>Ricciaceae</taxon>
        <taxon>Riccia</taxon>
    </lineage>
</organism>
<keyword evidence="3" id="KW-0443">Lipid metabolism</keyword>
<comment type="similarity">
    <text evidence="1">Belongs to the lipoxygenase family.</text>
</comment>
<dbReference type="EMBL" id="JBJQOH010000008">
    <property type="protein sequence ID" value="KAL3676007.1"/>
    <property type="molecule type" value="Genomic_DNA"/>
</dbReference>
<protein>
    <recommendedName>
        <fullName evidence="7">PLAT domain-containing protein</fullName>
    </recommendedName>
</protein>
<dbReference type="PANTHER" id="PTHR11771">
    <property type="entry name" value="LIPOXYGENASE"/>
    <property type="match status" value="1"/>
</dbReference>
<gene>
    <name evidence="8" type="ORF">R1sor_025955</name>
</gene>
<evidence type="ECO:0000313" key="9">
    <source>
        <dbReference type="Proteomes" id="UP001633002"/>
    </source>
</evidence>
<dbReference type="PROSITE" id="PS50095">
    <property type="entry name" value="PLAT"/>
    <property type="match status" value="1"/>
</dbReference>
<keyword evidence="4" id="KW-0276">Fatty acid metabolism</keyword>
<dbReference type="PRINTS" id="PR00468">
    <property type="entry name" value="PLTLPOXGNASE"/>
</dbReference>